<proteinExistence type="predicted"/>
<evidence type="ECO:0000313" key="11">
    <source>
        <dbReference type="EMBL" id="KXK08287.1"/>
    </source>
</evidence>
<keyword evidence="6 9" id="KW-0472">Membrane</keyword>
<evidence type="ECO:0000256" key="5">
    <source>
        <dbReference type="ARBA" id="ARBA00022989"/>
    </source>
</evidence>
<keyword evidence="4 9" id="KW-0812">Transmembrane</keyword>
<dbReference type="PANTHER" id="PTHR37820:SF1">
    <property type="entry name" value="CELL DIVISION PROTEIN FTSQ"/>
    <property type="match status" value="1"/>
</dbReference>
<feature type="transmembrane region" description="Helical" evidence="9">
    <location>
        <begin position="53"/>
        <end position="74"/>
    </location>
</feature>
<evidence type="ECO:0000256" key="2">
    <source>
        <dbReference type="ARBA" id="ARBA00022475"/>
    </source>
</evidence>
<dbReference type="InterPro" id="IPR050487">
    <property type="entry name" value="FtsQ_DivIB"/>
</dbReference>
<name>A0A136KFU5_9BACT</name>
<evidence type="ECO:0000256" key="3">
    <source>
        <dbReference type="ARBA" id="ARBA00022618"/>
    </source>
</evidence>
<feature type="region of interest" description="Disordered" evidence="8">
    <location>
        <begin position="1"/>
        <end position="24"/>
    </location>
</feature>
<dbReference type="EMBL" id="JYPD01000025">
    <property type="protein sequence ID" value="KXK08287.1"/>
    <property type="molecule type" value="Genomic_DNA"/>
</dbReference>
<evidence type="ECO:0000256" key="6">
    <source>
        <dbReference type="ARBA" id="ARBA00023136"/>
    </source>
</evidence>
<evidence type="ECO:0000256" key="7">
    <source>
        <dbReference type="ARBA" id="ARBA00023306"/>
    </source>
</evidence>
<dbReference type="InterPro" id="IPR034746">
    <property type="entry name" value="POTRA"/>
</dbReference>
<accession>A0A136KFU5</accession>
<sequence length="370" mass="42479">MKLPFTKPKQRRQPSPFQRRLRPRANRSDNLLKKRKLAKLKDILSKIFEQKRLIYSVSGFILLVVFFLVSGYLLTSDYFSVKRLEFIGNTSVSDKVLQDNLNQIVGTNIFLLRGNVVKTQLTNNQIYFQNIQIKKFLPDKLIITLQERQPSMTIINFTGSYLIDDQGNVIEVIDQGIINFSSSDIDIIKGFGDPNGDYVQARMKTDLDITPDPENPADANETFDFSTYSLSEKLATLEQIRSELMGKASEIHSRFAQAASRSDYAALPRIYEYSNELYNVNDQVNLSKLELTREARTYFSANQSLIIERITWEGPYLAKFNFTNGKTILFGTNRNISEQIEDYIVINEQLRLNGKDFSIIDLSSKKVSVK</sequence>
<keyword evidence="2" id="KW-1003">Cell membrane</keyword>
<evidence type="ECO:0000256" key="1">
    <source>
        <dbReference type="ARBA" id="ARBA00004370"/>
    </source>
</evidence>
<protein>
    <submittedName>
        <fullName evidence="11">Cell division protein FtsQ</fullName>
    </submittedName>
</protein>
<keyword evidence="7" id="KW-0131">Cell cycle</keyword>
<comment type="caution">
    <text evidence="11">The sequence shown here is derived from an EMBL/GenBank/DDBJ whole genome shotgun (WGS) entry which is preliminary data.</text>
</comment>
<evidence type="ECO:0000313" key="12">
    <source>
        <dbReference type="Proteomes" id="UP000070449"/>
    </source>
</evidence>
<dbReference type="GO" id="GO:0051301">
    <property type="term" value="P:cell division"/>
    <property type="evidence" value="ECO:0007669"/>
    <property type="project" value="UniProtKB-KW"/>
</dbReference>
<feature type="domain" description="POTRA" evidence="10">
    <location>
        <begin position="79"/>
        <end position="148"/>
    </location>
</feature>
<reference evidence="11 12" key="1">
    <citation type="submission" date="2015-02" db="EMBL/GenBank/DDBJ databases">
        <title>Improved understanding of the partial-nitritation anammox process through 23 genomes representing the majority of the microbial community.</title>
        <authorList>
            <person name="Speth D.R."/>
            <person name="In T Zandt M."/>
            <person name="Guerrero Cruz S."/>
            <person name="Jetten M.S."/>
            <person name="Dutilh B.E."/>
        </authorList>
    </citation>
    <scope>NUCLEOTIDE SEQUENCE [LARGE SCALE GENOMIC DNA]</scope>
    <source>
        <strain evidence="11">OLB21</strain>
    </source>
</reference>
<gene>
    <name evidence="11" type="primary">ftsQ</name>
    <name evidence="11" type="ORF">UZ20_WS6002000815</name>
</gene>
<organism evidence="11 12">
    <name type="scientific">candidate division WS6 bacterium OLB21</name>
    <dbReference type="NCBI Taxonomy" id="1617427"/>
    <lineage>
        <taxon>Bacteria</taxon>
        <taxon>Candidatus Dojkabacteria</taxon>
    </lineage>
</organism>
<dbReference type="AlphaFoldDB" id="A0A136KFU5"/>
<dbReference type="PANTHER" id="PTHR37820">
    <property type="entry name" value="CELL DIVISION PROTEIN DIVIB"/>
    <property type="match status" value="1"/>
</dbReference>
<evidence type="ECO:0000259" key="10">
    <source>
        <dbReference type="PROSITE" id="PS51779"/>
    </source>
</evidence>
<evidence type="ECO:0000256" key="4">
    <source>
        <dbReference type="ARBA" id="ARBA00022692"/>
    </source>
</evidence>
<comment type="subcellular location">
    <subcellularLocation>
        <location evidence="1">Membrane</location>
    </subcellularLocation>
</comment>
<dbReference type="STRING" id="1617427.UZ20_WS6002000815"/>
<dbReference type="GO" id="GO:0005886">
    <property type="term" value="C:plasma membrane"/>
    <property type="evidence" value="ECO:0007669"/>
    <property type="project" value="TreeGrafter"/>
</dbReference>
<dbReference type="InterPro" id="IPR013685">
    <property type="entry name" value="POTRA_FtsQ_type"/>
</dbReference>
<evidence type="ECO:0000256" key="8">
    <source>
        <dbReference type="SAM" id="MobiDB-lite"/>
    </source>
</evidence>
<dbReference type="PROSITE" id="PS51779">
    <property type="entry name" value="POTRA"/>
    <property type="match status" value="1"/>
</dbReference>
<evidence type="ECO:0000256" key="9">
    <source>
        <dbReference type="SAM" id="Phobius"/>
    </source>
</evidence>
<keyword evidence="5 9" id="KW-1133">Transmembrane helix</keyword>
<keyword evidence="3 11" id="KW-0132">Cell division</keyword>
<dbReference type="Proteomes" id="UP000070449">
    <property type="component" value="Unassembled WGS sequence"/>
</dbReference>
<dbReference type="Pfam" id="PF08478">
    <property type="entry name" value="POTRA_1"/>
    <property type="match status" value="1"/>
</dbReference>